<dbReference type="EMBL" id="JAAMPI010000065">
    <property type="protein sequence ID" value="KAF4636454.1"/>
    <property type="molecule type" value="Genomic_DNA"/>
</dbReference>
<keyword evidence="3" id="KW-1185">Reference proteome</keyword>
<accession>A0A8H4RUX4</accession>
<evidence type="ECO:0000256" key="1">
    <source>
        <dbReference type="SAM" id="MobiDB-lite"/>
    </source>
</evidence>
<dbReference type="PANTHER" id="PTHR40644">
    <property type="entry name" value="UPF0653 PROTEIN C607.02C"/>
    <property type="match status" value="1"/>
</dbReference>
<feature type="region of interest" description="Disordered" evidence="1">
    <location>
        <begin position="187"/>
        <end position="220"/>
    </location>
</feature>
<protein>
    <submittedName>
        <fullName evidence="2">Uncharacterized protein</fullName>
    </submittedName>
</protein>
<comment type="caution">
    <text evidence="2">The sequence shown here is derived from an EMBL/GenBank/DDBJ whole genome shotgun (WGS) entry which is preliminary data.</text>
</comment>
<feature type="compositionally biased region" description="Low complexity" evidence="1">
    <location>
        <begin position="137"/>
        <end position="146"/>
    </location>
</feature>
<evidence type="ECO:0000313" key="3">
    <source>
        <dbReference type="Proteomes" id="UP000566819"/>
    </source>
</evidence>
<dbReference type="AlphaFoldDB" id="A0A8H4RUX4"/>
<dbReference type="Proteomes" id="UP000566819">
    <property type="component" value="Unassembled WGS sequence"/>
</dbReference>
<dbReference type="OrthoDB" id="5876637at2759"/>
<name>A0A8H4RUX4_9HELO</name>
<feature type="region of interest" description="Disordered" evidence="1">
    <location>
        <begin position="110"/>
        <end position="172"/>
    </location>
</feature>
<gene>
    <name evidence="2" type="ORF">G7Y89_g1633</name>
</gene>
<proteinExistence type="predicted"/>
<reference evidence="2 3" key="1">
    <citation type="submission" date="2020-03" db="EMBL/GenBank/DDBJ databases">
        <title>Draft Genome Sequence of Cudoniella acicularis.</title>
        <authorList>
            <person name="Buettner E."/>
            <person name="Kellner H."/>
        </authorList>
    </citation>
    <scope>NUCLEOTIDE SEQUENCE [LARGE SCALE GENOMIC DNA]</scope>
    <source>
        <strain evidence="2 3">DSM 108380</strain>
    </source>
</reference>
<organism evidence="2 3">
    <name type="scientific">Cudoniella acicularis</name>
    <dbReference type="NCBI Taxonomy" id="354080"/>
    <lineage>
        <taxon>Eukaryota</taxon>
        <taxon>Fungi</taxon>
        <taxon>Dikarya</taxon>
        <taxon>Ascomycota</taxon>
        <taxon>Pezizomycotina</taxon>
        <taxon>Leotiomycetes</taxon>
        <taxon>Helotiales</taxon>
        <taxon>Tricladiaceae</taxon>
        <taxon>Cudoniella</taxon>
    </lineage>
</organism>
<feature type="compositionally biased region" description="Basic and acidic residues" evidence="1">
    <location>
        <begin position="204"/>
        <end position="220"/>
    </location>
</feature>
<sequence length="291" mass="31803">MISTITSSYGVEEGISRNRSAAAQFAQDSRSRLSEVVAEDLKRSRPAEVTTHAVRLCQATIASTRRPGNPGRKTDRRDLIAIAQTSQHQVFAEPAHLQLHHDTSTACAKMPHKHTRKGGVDKSTIDLPPTTIAKPLSVSKSSNSNSIFTTEISNTRRTNKKRKRNADTADDTPKAFARLMAFSQGKKLPKGLDDGVRLPKKKAKQDDEGGKDDGNDGMVAEEKTAKEVPTIRPGERMAEFAARVDAALPVSGLINKTARGGKDPLGLKVGRTKKEKKMHRIVVKDHLIAYK</sequence>
<evidence type="ECO:0000313" key="2">
    <source>
        <dbReference type="EMBL" id="KAF4636454.1"/>
    </source>
</evidence>
<dbReference type="PANTHER" id="PTHR40644:SF1">
    <property type="entry name" value="UPF0653 PROTEIN C607.02C"/>
    <property type="match status" value="1"/>
</dbReference>